<keyword evidence="1" id="KW-1133">Transmembrane helix</keyword>
<feature type="transmembrane region" description="Helical" evidence="1">
    <location>
        <begin position="7"/>
        <end position="28"/>
    </location>
</feature>
<comment type="caution">
    <text evidence="2">The sequence shown here is derived from an EMBL/GenBank/DDBJ whole genome shotgun (WGS) entry which is preliminary data.</text>
</comment>
<keyword evidence="3" id="KW-1185">Reference proteome</keyword>
<feature type="non-terminal residue" evidence="2">
    <location>
        <position position="155"/>
    </location>
</feature>
<gene>
    <name evidence="2" type="ORF">RFI_30561</name>
</gene>
<evidence type="ECO:0000313" key="3">
    <source>
        <dbReference type="Proteomes" id="UP000023152"/>
    </source>
</evidence>
<keyword evidence="1" id="KW-0812">Transmembrane</keyword>
<sequence>MRYIIEVLFISATTSFLTLLVLSVFGLLNVKYFRSKSSLYTPPLPNTPFDVFKPQEKTKAEGHGRADKTLRGEHGTKTDEEFTVSNEYTTILASAYKDFLQAVNGTERDGWMYSGETKGVKRYKLAIFFFYKIKKKELVRKQNKKKKNLGKTSKI</sequence>
<dbReference type="EMBL" id="ASPP01026755">
    <property type="protein sequence ID" value="ETO06831.1"/>
    <property type="molecule type" value="Genomic_DNA"/>
</dbReference>
<name>X6LZR1_RETFI</name>
<accession>X6LZR1</accession>
<keyword evidence="1" id="KW-0472">Membrane</keyword>
<dbReference type="Proteomes" id="UP000023152">
    <property type="component" value="Unassembled WGS sequence"/>
</dbReference>
<organism evidence="2 3">
    <name type="scientific">Reticulomyxa filosa</name>
    <dbReference type="NCBI Taxonomy" id="46433"/>
    <lineage>
        <taxon>Eukaryota</taxon>
        <taxon>Sar</taxon>
        <taxon>Rhizaria</taxon>
        <taxon>Retaria</taxon>
        <taxon>Foraminifera</taxon>
        <taxon>Monothalamids</taxon>
        <taxon>Reticulomyxidae</taxon>
        <taxon>Reticulomyxa</taxon>
    </lineage>
</organism>
<protein>
    <submittedName>
        <fullName evidence="2">Uncharacterized protein</fullName>
    </submittedName>
</protein>
<dbReference type="AlphaFoldDB" id="X6LZR1"/>
<evidence type="ECO:0000256" key="1">
    <source>
        <dbReference type="SAM" id="Phobius"/>
    </source>
</evidence>
<reference evidence="2 3" key="1">
    <citation type="journal article" date="2013" name="Curr. Biol.">
        <title>The Genome of the Foraminiferan Reticulomyxa filosa.</title>
        <authorList>
            <person name="Glockner G."/>
            <person name="Hulsmann N."/>
            <person name="Schleicher M."/>
            <person name="Noegel A.A."/>
            <person name="Eichinger L."/>
            <person name="Gallinger C."/>
            <person name="Pawlowski J."/>
            <person name="Sierra R."/>
            <person name="Euteneuer U."/>
            <person name="Pillet L."/>
            <person name="Moustafa A."/>
            <person name="Platzer M."/>
            <person name="Groth M."/>
            <person name="Szafranski K."/>
            <person name="Schliwa M."/>
        </authorList>
    </citation>
    <scope>NUCLEOTIDE SEQUENCE [LARGE SCALE GENOMIC DNA]</scope>
</reference>
<proteinExistence type="predicted"/>
<evidence type="ECO:0000313" key="2">
    <source>
        <dbReference type="EMBL" id="ETO06831.1"/>
    </source>
</evidence>